<dbReference type="Gene3D" id="3.40.30.10">
    <property type="entry name" value="Glutaredoxin"/>
    <property type="match status" value="1"/>
</dbReference>
<dbReference type="InterPro" id="IPR036282">
    <property type="entry name" value="Glutathione-S-Trfase_C_sf"/>
</dbReference>
<dbReference type="PROSITE" id="PS50404">
    <property type="entry name" value="GST_NTER"/>
    <property type="match status" value="1"/>
</dbReference>
<organism evidence="4 5">
    <name type="scientific">Exophiala mesophila</name>
    <name type="common">Black yeast-like fungus</name>
    <dbReference type="NCBI Taxonomy" id="212818"/>
    <lineage>
        <taxon>Eukaryota</taxon>
        <taxon>Fungi</taxon>
        <taxon>Dikarya</taxon>
        <taxon>Ascomycota</taxon>
        <taxon>Pezizomycotina</taxon>
        <taxon>Eurotiomycetes</taxon>
        <taxon>Chaetothyriomycetidae</taxon>
        <taxon>Chaetothyriales</taxon>
        <taxon>Herpotrichiellaceae</taxon>
        <taxon>Exophiala</taxon>
    </lineage>
</organism>
<dbReference type="SFLD" id="SFLDS00019">
    <property type="entry name" value="Glutathione_Transferase_(cytos"/>
    <property type="match status" value="1"/>
</dbReference>
<protein>
    <recommendedName>
        <fullName evidence="6">Glutathione S-transferase</fullName>
    </recommendedName>
</protein>
<dbReference type="InterPro" id="IPR004045">
    <property type="entry name" value="Glutathione_S-Trfase_N"/>
</dbReference>
<dbReference type="CDD" id="cd03189">
    <property type="entry name" value="GST_C_GTT1_like"/>
    <property type="match status" value="1"/>
</dbReference>
<dbReference type="STRING" id="212818.A0A0D1ZRV3"/>
<keyword evidence="5" id="KW-1185">Reference proteome</keyword>
<evidence type="ECO:0000256" key="1">
    <source>
        <dbReference type="ARBA" id="ARBA00007409"/>
    </source>
</evidence>
<sequence>MASGKDSADTKPKIVLHWLEVSRSHRILWLLEEIGIPYELKLYKRTAAGLAPPELKQVHPLGKSPVVTILPHGATEPIVLAESAAIAEYLCDYYGKWLTPPRYVDGKEGQIGGESESWIRFRMLMNYAEGSLMPIMLLALVVQKIRNASVPFFIKPITNGVANKIDSGFVTPSLITHYDFLEQQLKTSPGNGEFFCGKDLTAADMMLSFPLEAGQTRSGMSPENYPLIWAWVERIHQQDAYKRATKKIVDIDRSFTTGF</sequence>
<dbReference type="CDD" id="cd03046">
    <property type="entry name" value="GST_N_GTT1_like"/>
    <property type="match status" value="1"/>
</dbReference>
<feature type="domain" description="GST C-terminal" evidence="3">
    <location>
        <begin position="114"/>
        <end position="255"/>
    </location>
</feature>
<dbReference type="InterPro" id="IPR040079">
    <property type="entry name" value="Glutathione_S-Trfase"/>
</dbReference>
<comment type="similarity">
    <text evidence="1">Belongs to the GST superfamily.</text>
</comment>
<dbReference type="Proteomes" id="UP000054302">
    <property type="component" value="Unassembled WGS sequence"/>
</dbReference>
<dbReference type="PANTHER" id="PTHR44051">
    <property type="entry name" value="GLUTATHIONE S-TRANSFERASE-RELATED"/>
    <property type="match status" value="1"/>
</dbReference>
<dbReference type="EMBL" id="KN847520">
    <property type="protein sequence ID" value="KIV97332.1"/>
    <property type="molecule type" value="Genomic_DNA"/>
</dbReference>
<dbReference type="Pfam" id="PF14497">
    <property type="entry name" value="GST_C_3"/>
    <property type="match status" value="1"/>
</dbReference>
<dbReference type="RefSeq" id="XP_016228906.1">
    <property type="nucleotide sequence ID" value="XM_016365257.1"/>
</dbReference>
<dbReference type="OMA" id="DVQMSFP"/>
<evidence type="ECO:0000313" key="4">
    <source>
        <dbReference type="EMBL" id="KIV97332.1"/>
    </source>
</evidence>
<dbReference type="GeneID" id="27318939"/>
<evidence type="ECO:0000313" key="5">
    <source>
        <dbReference type="Proteomes" id="UP000054302"/>
    </source>
</evidence>
<evidence type="ECO:0000259" key="3">
    <source>
        <dbReference type="PROSITE" id="PS50405"/>
    </source>
</evidence>
<proteinExistence type="inferred from homology"/>
<dbReference type="Gene3D" id="1.20.1050.10">
    <property type="match status" value="1"/>
</dbReference>
<dbReference type="SUPFAM" id="SSF52833">
    <property type="entry name" value="Thioredoxin-like"/>
    <property type="match status" value="1"/>
</dbReference>
<dbReference type="AlphaFoldDB" id="A0A0D1ZRV3"/>
<dbReference type="SUPFAM" id="SSF47616">
    <property type="entry name" value="GST C-terminal domain-like"/>
    <property type="match status" value="1"/>
</dbReference>
<dbReference type="InterPro" id="IPR010987">
    <property type="entry name" value="Glutathione-S-Trfase_C-like"/>
</dbReference>
<dbReference type="HOGENOM" id="CLU_011226_15_0_1"/>
<dbReference type="InterPro" id="IPR004046">
    <property type="entry name" value="GST_C"/>
</dbReference>
<dbReference type="Pfam" id="PF13409">
    <property type="entry name" value="GST_N_2"/>
    <property type="match status" value="1"/>
</dbReference>
<feature type="domain" description="GST N-terminal" evidence="2">
    <location>
        <begin position="11"/>
        <end position="98"/>
    </location>
</feature>
<reference evidence="4 5" key="1">
    <citation type="submission" date="2015-01" db="EMBL/GenBank/DDBJ databases">
        <title>The Genome Sequence of Exophiala mesophila CBS40295.</title>
        <authorList>
            <consortium name="The Broad Institute Genomics Platform"/>
            <person name="Cuomo C."/>
            <person name="de Hoog S."/>
            <person name="Gorbushina A."/>
            <person name="Stielow B."/>
            <person name="Teixiera M."/>
            <person name="Abouelleil A."/>
            <person name="Chapman S.B."/>
            <person name="Priest M."/>
            <person name="Young S.K."/>
            <person name="Wortman J."/>
            <person name="Nusbaum C."/>
            <person name="Birren B."/>
        </authorList>
    </citation>
    <scope>NUCLEOTIDE SEQUENCE [LARGE SCALE GENOMIC DNA]</scope>
    <source>
        <strain evidence="4 5">CBS 40295</strain>
    </source>
</reference>
<dbReference type="VEuPathDB" id="FungiDB:PV10_01094"/>
<dbReference type="PROSITE" id="PS50405">
    <property type="entry name" value="GST_CTER"/>
    <property type="match status" value="1"/>
</dbReference>
<dbReference type="PANTHER" id="PTHR44051:SF9">
    <property type="entry name" value="GLUTATHIONE S-TRANSFERASE 1"/>
    <property type="match status" value="1"/>
</dbReference>
<dbReference type="InterPro" id="IPR036249">
    <property type="entry name" value="Thioredoxin-like_sf"/>
</dbReference>
<evidence type="ECO:0000259" key="2">
    <source>
        <dbReference type="PROSITE" id="PS50404"/>
    </source>
</evidence>
<accession>A0A0D1ZRV3</accession>
<name>A0A0D1ZRV3_EXOME</name>
<gene>
    <name evidence="4" type="ORF">PV10_01094</name>
</gene>
<evidence type="ECO:0008006" key="6">
    <source>
        <dbReference type="Google" id="ProtNLM"/>
    </source>
</evidence>
<dbReference type="OrthoDB" id="2098326at2759"/>
<dbReference type="SFLD" id="SFLDG00358">
    <property type="entry name" value="Main_(cytGST)"/>
    <property type="match status" value="1"/>
</dbReference>